<protein>
    <submittedName>
        <fullName evidence="2">Uncharacterized protein</fullName>
    </submittedName>
</protein>
<dbReference type="EMBL" id="BSDT01000001">
    <property type="protein sequence ID" value="GLI45045.1"/>
    <property type="molecule type" value="Genomic_DNA"/>
</dbReference>
<name>A0A9W6LJ35_9ACTN</name>
<evidence type="ECO:0000313" key="3">
    <source>
        <dbReference type="Proteomes" id="UP001144313"/>
    </source>
</evidence>
<feature type="transmembrane region" description="Helical" evidence="1">
    <location>
        <begin position="88"/>
        <end position="112"/>
    </location>
</feature>
<keyword evidence="3" id="KW-1185">Reference proteome</keyword>
<keyword evidence="1" id="KW-0812">Transmembrane</keyword>
<organism evidence="2 3">
    <name type="scientific">Glycomyces algeriensis</name>
    <dbReference type="NCBI Taxonomy" id="256037"/>
    <lineage>
        <taxon>Bacteria</taxon>
        <taxon>Bacillati</taxon>
        <taxon>Actinomycetota</taxon>
        <taxon>Actinomycetes</taxon>
        <taxon>Glycomycetales</taxon>
        <taxon>Glycomycetaceae</taxon>
        <taxon>Glycomyces</taxon>
    </lineage>
</organism>
<keyword evidence="1" id="KW-1133">Transmembrane helix</keyword>
<feature type="transmembrane region" description="Helical" evidence="1">
    <location>
        <begin position="54"/>
        <end position="76"/>
    </location>
</feature>
<feature type="transmembrane region" description="Helical" evidence="1">
    <location>
        <begin position="22"/>
        <end position="42"/>
    </location>
</feature>
<reference evidence="2" key="1">
    <citation type="submission" date="2022-12" db="EMBL/GenBank/DDBJ databases">
        <title>Reference genome sequencing for broad-spectrum identification of bacterial and archaeal isolates by mass spectrometry.</title>
        <authorList>
            <person name="Sekiguchi Y."/>
            <person name="Tourlousse D.M."/>
        </authorList>
    </citation>
    <scope>NUCLEOTIDE SEQUENCE</scope>
    <source>
        <strain evidence="2">LLR39Z86</strain>
    </source>
</reference>
<sequence length="177" mass="17733">MIFGAIMFAATGFPVTEGAAAFVNWAGLAAVLLVFGGFRVFAGGHRPFLGRLGAWGCGLVLAGLAATAVGFIANAAGPLVPKAFEGAVALAAVPAWTLSHLIYAGATVVGIACLRARIVPRSTALLLVASFPLLIAGVSLGLAVGGSAADLITWAATEGQAGLAWALIGALLCRREY</sequence>
<dbReference type="RefSeq" id="WP_270115827.1">
    <property type="nucleotide sequence ID" value="NZ_BAAAOL010000001.1"/>
</dbReference>
<gene>
    <name evidence="2" type="ORF">GALLR39Z86_48950</name>
</gene>
<comment type="caution">
    <text evidence="2">The sequence shown here is derived from an EMBL/GenBank/DDBJ whole genome shotgun (WGS) entry which is preliminary data.</text>
</comment>
<feature type="transmembrane region" description="Helical" evidence="1">
    <location>
        <begin position="151"/>
        <end position="173"/>
    </location>
</feature>
<proteinExistence type="predicted"/>
<feature type="transmembrane region" description="Helical" evidence="1">
    <location>
        <begin position="124"/>
        <end position="145"/>
    </location>
</feature>
<evidence type="ECO:0000256" key="1">
    <source>
        <dbReference type="SAM" id="Phobius"/>
    </source>
</evidence>
<dbReference type="Proteomes" id="UP001144313">
    <property type="component" value="Unassembled WGS sequence"/>
</dbReference>
<keyword evidence="1" id="KW-0472">Membrane</keyword>
<dbReference type="AlphaFoldDB" id="A0A9W6LJ35"/>
<evidence type="ECO:0000313" key="2">
    <source>
        <dbReference type="EMBL" id="GLI45045.1"/>
    </source>
</evidence>
<accession>A0A9W6LJ35</accession>